<dbReference type="PANTHER" id="PTHR10357:SF209">
    <property type="entry name" value="PERIPLASMIC ALPHA-AMYLASE"/>
    <property type="match status" value="1"/>
</dbReference>
<organism evidence="6 7">
    <name type="scientific">Gimibacter soli</name>
    <dbReference type="NCBI Taxonomy" id="3024400"/>
    <lineage>
        <taxon>Bacteria</taxon>
        <taxon>Pseudomonadati</taxon>
        <taxon>Pseudomonadota</taxon>
        <taxon>Alphaproteobacteria</taxon>
        <taxon>Kordiimonadales</taxon>
        <taxon>Temperatibacteraceae</taxon>
        <taxon>Gimibacter</taxon>
    </lineage>
</organism>
<comment type="similarity">
    <text evidence="1 2">Belongs to the glycosyl hydrolase 13 family.</text>
</comment>
<dbReference type="InterPro" id="IPR006047">
    <property type="entry name" value="GH13_cat_dom"/>
</dbReference>
<keyword evidence="3" id="KW-0326">Glycosidase</keyword>
<accession>A0AAE9XNH1</accession>
<feature type="domain" description="Glycosyl hydrolase family 13 catalytic" evidence="5">
    <location>
        <begin position="59"/>
        <end position="527"/>
    </location>
</feature>
<dbReference type="PANTHER" id="PTHR10357">
    <property type="entry name" value="ALPHA-AMYLASE FAMILY MEMBER"/>
    <property type="match status" value="1"/>
</dbReference>
<feature type="signal peptide" evidence="4">
    <location>
        <begin position="1"/>
        <end position="17"/>
    </location>
</feature>
<name>A0AAE9XNH1_9PROT</name>
<dbReference type="SMART" id="SM00642">
    <property type="entry name" value="Aamy"/>
    <property type="match status" value="1"/>
</dbReference>
<keyword evidence="3" id="KW-0119">Carbohydrate metabolism</keyword>
<protein>
    <recommendedName>
        <fullName evidence="3">Alpha-amylase</fullName>
        <ecNumber evidence="3">3.2.1.1</ecNumber>
    </recommendedName>
</protein>
<dbReference type="Proteomes" id="UP001217500">
    <property type="component" value="Chromosome"/>
</dbReference>
<proteinExistence type="inferred from homology"/>
<dbReference type="EMBL" id="CP116805">
    <property type="protein sequence ID" value="WCL54278.1"/>
    <property type="molecule type" value="Genomic_DNA"/>
</dbReference>
<dbReference type="InterPro" id="IPR006046">
    <property type="entry name" value="Alpha_amylase"/>
</dbReference>
<reference evidence="6" key="1">
    <citation type="submission" date="2023-01" db="EMBL/GenBank/DDBJ databases">
        <title>The genome sequence of Kordiimonadaceae bacterium 6D33.</title>
        <authorList>
            <person name="Liu Y."/>
        </authorList>
    </citation>
    <scope>NUCLEOTIDE SEQUENCE</scope>
    <source>
        <strain evidence="6">6D33</strain>
    </source>
</reference>
<evidence type="ECO:0000259" key="5">
    <source>
        <dbReference type="SMART" id="SM00642"/>
    </source>
</evidence>
<dbReference type="PROSITE" id="PS51257">
    <property type="entry name" value="PROKAR_LIPOPROTEIN"/>
    <property type="match status" value="1"/>
</dbReference>
<dbReference type="EC" id="3.2.1.1" evidence="3"/>
<keyword evidence="3 6" id="KW-0378">Hydrolase</keyword>
<evidence type="ECO:0000256" key="4">
    <source>
        <dbReference type="SAM" id="SignalP"/>
    </source>
</evidence>
<dbReference type="GO" id="GO:0043169">
    <property type="term" value="F:cation binding"/>
    <property type="evidence" value="ECO:0007669"/>
    <property type="project" value="InterPro"/>
</dbReference>
<evidence type="ECO:0000256" key="1">
    <source>
        <dbReference type="ARBA" id="ARBA00008061"/>
    </source>
</evidence>
<dbReference type="AlphaFoldDB" id="A0AAE9XNH1"/>
<gene>
    <name evidence="6" type="ORF">PH603_00705</name>
</gene>
<dbReference type="Gene3D" id="3.20.20.80">
    <property type="entry name" value="Glycosidases"/>
    <property type="match status" value="1"/>
</dbReference>
<dbReference type="InterPro" id="IPR017853">
    <property type="entry name" value="GH"/>
</dbReference>
<dbReference type="KEGG" id="gso:PH603_00705"/>
<dbReference type="PRINTS" id="PR00110">
    <property type="entry name" value="ALPHAAMYLASE"/>
</dbReference>
<dbReference type="GO" id="GO:0005975">
    <property type="term" value="P:carbohydrate metabolic process"/>
    <property type="evidence" value="ECO:0007669"/>
    <property type="project" value="InterPro"/>
</dbReference>
<dbReference type="Gene3D" id="2.60.40.1180">
    <property type="entry name" value="Golgi alpha-mannosidase II"/>
    <property type="match status" value="1"/>
</dbReference>
<dbReference type="GO" id="GO:0004556">
    <property type="term" value="F:alpha-amylase activity"/>
    <property type="evidence" value="ECO:0007669"/>
    <property type="project" value="UniProtKB-UniRule"/>
</dbReference>
<keyword evidence="7" id="KW-1185">Reference proteome</keyword>
<evidence type="ECO:0000313" key="6">
    <source>
        <dbReference type="EMBL" id="WCL54278.1"/>
    </source>
</evidence>
<evidence type="ECO:0000256" key="3">
    <source>
        <dbReference type="RuleBase" id="RU361134"/>
    </source>
</evidence>
<dbReference type="RefSeq" id="WP_289503997.1">
    <property type="nucleotide sequence ID" value="NZ_CP116805.1"/>
</dbReference>
<dbReference type="InterPro" id="IPR013780">
    <property type="entry name" value="Glyco_hydro_b"/>
</dbReference>
<dbReference type="CDD" id="cd11339">
    <property type="entry name" value="AmyAc_bac_CMD_like_2"/>
    <property type="match status" value="1"/>
</dbReference>
<feature type="chain" id="PRO_5042105412" description="Alpha-amylase" evidence="4">
    <location>
        <begin position="18"/>
        <end position="617"/>
    </location>
</feature>
<dbReference type="Pfam" id="PF00128">
    <property type="entry name" value="Alpha-amylase"/>
    <property type="match status" value="1"/>
</dbReference>
<evidence type="ECO:0000313" key="7">
    <source>
        <dbReference type="Proteomes" id="UP001217500"/>
    </source>
</evidence>
<dbReference type="SUPFAM" id="SSF51445">
    <property type="entry name" value="(Trans)glycosidases"/>
    <property type="match status" value="1"/>
</dbReference>
<sequence length="617" mass="66734">MISQKFLTGAFASVSLAALLAACSPEQSTEQAKAPAEATEGVKVTSPADRPATNEVIYFILPDRFANADPSNDRGGIAGETPDHGFDPTHKGYFHGGDIKGITEKLDYIEGLGVTAIWMTPIFKNKPVQGNPGDQSAGYHGYWITDFTQIDPHFGTNDDLKALVAAAHARGIKVIFDIITNHTADVIKYLECAGPDTGKMMPEQADCPYRPLGEPKYTAYVPAAEAGIKKPEWLNDTRYYHNQGNSTFKGESSLYGDFAGLDDLDTDNPEVAAKMADIYKWWISEFRIDGFRIDTARHVNDEFWQSFAPAIIEHAKAEGLPNFYMFGEVYEFTPKQLSHFTNVAKLPSVLDFALQWTIQKTIVGIPEAGSQQAIFSTGFQSETAPKAGFAPTQALADLFDGDIEYTGVAGKSATFLPTFLGNHDMGRFGFFLQQAHPGADPAELLKRAELANALLFFARGVPVIYYGDEQGFTGDGGDQAARENMFPSQVESYNDNVLIGSDATTAGDNFNPDHPLYRQIATLAAVRKAEPALMRGNQRTVAAGDAPGIFAFDRTDLASGSELVAAINTSTEEASAVLAVANPAGLTPVLSSGTAELSPDGTLRLAPLSYILYRRTN</sequence>
<evidence type="ECO:0000256" key="2">
    <source>
        <dbReference type="RuleBase" id="RU003615"/>
    </source>
</evidence>
<keyword evidence="4" id="KW-0732">Signal</keyword>
<comment type="catalytic activity">
    <reaction evidence="3">
        <text>Endohydrolysis of (1-&gt;4)-alpha-D-glucosidic linkages in polysaccharides containing three or more (1-&gt;4)-alpha-linked D-glucose units.</text>
        <dbReference type="EC" id="3.2.1.1"/>
    </reaction>
</comment>